<dbReference type="EMBL" id="BK015702">
    <property type="protein sequence ID" value="DAE20836.1"/>
    <property type="molecule type" value="Genomic_DNA"/>
</dbReference>
<keyword evidence="1" id="KW-1133">Transmembrane helix</keyword>
<sequence length="45" mass="5429">MFYLSYNLILFLLLSNLLIFSKLLNLLCFHLKIFHILLKCCHPNF</sequence>
<evidence type="ECO:0000256" key="1">
    <source>
        <dbReference type="SAM" id="Phobius"/>
    </source>
</evidence>
<keyword evidence="1" id="KW-0812">Transmembrane</keyword>
<name>A0A8S5QQD3_9CAUD</name>
<evidence type="ECO:0000313" key="2">
    <source>
        <dbReference type="EMBL" id="DAE20836.1"/>
    </source>
</evidence>
<accession>A0A8S5QQD3</accession>
<protein>
    <submittedName>
        <fullName evidence="2">Uncharacterized protein</fullName>
    </submittedName>
</protein>
<organism evidence="2">
    <name type="scientific">Siphoviridae sp. ctWhx86</name>
    <dbReference type="NCBI Taxonomy" id="2826362"/>
    <lineage>
        <taxon>Viruses</taxon>
        <taxon>Duplodnaviria</taxon>
        <taxon>Heunggongvirae</taxon>
        <taxon>Uroviricota</taxon>
        <taxon>Caudoviricetes</taxon>
    </lineage>
</organism>
<proteinExistence type="predicted"/>
<keyword evidence="1" id="KW-0472">Membrane</keyword>
<reference evidence="2" key="1">
    <citation type="journal article" date="2021" name="Proc. Natl. Acad. Sci. U.S.A.">
        <title>A Catalog of Tens of Thousands of Viruses from Human Metagenomes Reveals Hidden Associations with Chronic Diseases.</title>
        <authorList>
            <person name="Tisza M.J."/>
            <person name="Buck C.B."/>
        </authorList>
    </citation>
    <scope>NUCLEOTIDE SEQUENCE</scope>
    <source>
        <strain evidence="2">CtWhx86</strain>
    </source>
</reference>
<feature type="transmembrane region" description="Helical" evidence="1">
    <location>
        <begin position="6"/>
        <end position="29"/>
    </location>
</feature>